<dbReference type="Proteomes" id="UP000694892">
    <property type="component" value="Chromosome 6S"/>
</dbReference>
<feature type="compositionally biased region" description="Polar residues" evidence="1">
    <location>
        <begin position="28"/>
        <end position="37"/>
    </location>
</feature>
<dbReference type="EMBL" id="CM004477">
    <property type="protein sequence ID" value="OCT74524.1"/>
    <property type="molecule type" value="Genomic_DNA"/>
</dbReference>
<protein>
    <submittedName>
        <fullName evidence="2">Uncharacterized protein</fullName>
    </submittedName>
</protein>
<evidence type="ECO:0000313" key="3">
    <source>
        <dbReference type="Proteomes" id="UP000694892"/>
    </source>
</evidence>
<proteinExistence type="predicted"/>
<accession>A0A974HE14</accession>
<organism evidence="2 3">
    <name type="scientific">Xenopus laevis</name>
    <name type="common">African clawed frog</name>
    <dbReference type="NCBI Taxonomy" id="8355"/>
    <lineage>
        <taxon>Eukaryota</taxon>
        <taxon>Metazoa</taxon>
        <taxon>Chordata</taxon>
        <taxon>Craniata</taxon>
        <taxon>Vertebrata</taxon>
        <taxon>Euteleostomi</taxon>
        <taxon>Amphibia</taxon>
        <taxon>Batrachia</taxon>
        <taxon>Anura</taxon>
        <taxon>Pipoidea</taxon>
        <taxon>Pipidae</taxon>
        <taxon>Xenopodinae</taxon>
        <taxon>Xenopus</taxon>
        <taxon>Xenopus</taxon>
    </lineage>
</organism>
<feature type="compositionally biased region" description="Polar residues" evidence="1">
    <location>
        <begin position="82"/>
        <end position="93"/>
    </location>
</feature>
<name>A0A974HE14_XENLA</name>
<reference evidence="3" key="1">
    <citation type="journal article" date="2016" name="Nature">
        <title>Genome evolution in the allotetraploid frog Xenopus laevis.</title>
        <authorList>
            <person name="Session A.M."/>
            <person name="Uno Y."/>
            <person name="Kwon T."/>
            <person name="Chapman J.A."/>
            <person name="Toyoda A."/>
            <person name="Takahashi S."/>
            <person name="Fukui A."/>
            <person name="Hikosaka A."/>
            <person name="Suzuki A."/>
            <person name="Kondo M."/>
            <person name="van Heeringen S.J."/>
            <person name="Quigley I."/>
            <person name="Heinz S."/>
            <person name="Ogino H."/>
            <person name="Ochi H."/>
            <person name="Hellsten U."/>
            <person name="Lyons J.B."/>
            <person name="Simakov O."/>
            <person name="Putnam N."/>
            <person name="Stites J."/>
            <person name="Kuroki Y."/>
            <person name="Tanaka T."/>
            <person name="Michiue T."/>
            <person name="Watanabe M."/>
            <person name="Bogdanovic O."/>
            <person name="Lister R."/>
            <person name="Georgiou G."/>
            <person name="Paranjpe S.S."/>
            <person name="van Kruijsbergen I."/>
            <person name="Shu S."/>
            <person name="Carlson J."/>
            <person name="Kinoshita T."/>
            <person name="Ohta Y."/>
            <person name="Mawaribuchi S."/>
            <person name="Jenkins J."/>
            <person name="Grimwood J."/>
            <person name="Schmutz J."/>
            <person name="Mitros T."/>
            <person name="Mozaffari S.V."/>
            <person name="Suzuki Y."/>
            <person name="Haramoto Y."/>
            <person name="Yamamoto T.S."/>
            <person name="Takagi C."/>
            <person name="Heald R."/>
            <person name="Miller K."/>
            <person name="Haudenschild C."/>
            <person name="Kitzman J."/>
            <person name="Nakayama T."/>
            <person name="Izutsu Y."/>
            <person name="Robert J."/>
            <person name="Fortriede J."/>
            <person name="Burns K."/>
            <person name="Lotay V."/>
            <person name="Karimi K."/>
            <person name="Yasuoka Y."/>
            <person name="Dichmann D.S."/>
            <person name="Flajnik M.F."/>
            <person name="Houston D.W."/>
            <person name="Shendure J."/>
            <person name="DuPasquier L."/>
            <person name="Vize P.D."/>
            <person name="Zorn A.M."/>
            <person name="Ito M."/>
            <person name="Marcotte E.M."/>
            <person name="Wallingford J.B."/>
            <person name="Ito Y."/>
            <person name="Asashima M."/>
            <person name="Ueno N."/>
            <person name="Matsuda Y."/>
            <person name="Veenstra G.J."/>
            <person name="Fujiyama A."/>
            <person name="Harland R.M."/>
            <person name="Taira M."/>
            <person name="Rokhsar D.S."/>
        </authorList>
    </citation>
    <scope>NUCLEOTIDE SEQUENCE [LARGE SCALE GENOMIC DNA]</scope>
    <source>
        <strain evidence="3">J</strain>
    </source>
</reference>
<feature type="compositionally biased region" description="Low complexity" evidence="1">
    <location>
        <begin position="94"/>
        <end position="109"/>
    </location>
</feature>
<evidence type="ECO:0000256" key="1">
    <source>
        <dbReference type="SAM" id="MobiDB-lite"/>
    </source>
</evidence>
<evidence type="ECO:0000313" key="2">
    <source>
        <dbReference type="EMBL" id="OCT74524.1"/>
    </source>
</evidence>
<dbReference type="AlphaFoldDB" id="A0A974HE14"/>
<gene>
    <name evidence="2" type="ORF">XELAEV_18033506mg</name>
</gene>
<feature type="compositionally biased region" description="Polar residues" evidence="1">
    <location>
        <begin position="1"/>
        <end position="10"/>
    </location>
</feature>
<feature type="compositionally biased region" description="Low complexity" evidence="1">
    <location>
        <begin position="56"/>
        <end position="74"/>
    </location>
</feature>
<sequence>MDPKKPTSSLLGKRKRESESETAALNAAGTSSNSSSVGAPVEAPVGANSGIVTGQSASTNLASSSTAAPSTTSSVRKIVNSAEDQTSNTNAIPSTSSAANTSVVTSQTSAPPTIIVAKDTNASSLVMKKGGFEQHNANNTGNVGGISLPATDTRIMPNISYSMAQKSNSTQQQYNFMQLNQLNLQNNVMFPQNPSTTTRGIYEYITLSDMERATRAHQQQVALQKQMKHLRESPFSVQENSPLFRNPIPETRKRKLDTNSEDAALWNPKRFRLRLGKGPKVHPKALERKADAQKIEGKEECASDDIFPPSSAFRARVKERAPRMKIKDLLRVIKSQQSEKKDESPTN</sequence>
<feature type="region of interest" description="Disordered" evidence="1">
    <location>
        <begin position="1"/>
        <end position="109"/>
    </location>
</feature>